<evidence type="ECO:0000313" key="3">
    <source>
        <dbReference type="Proteomes" id="UP000095280"/>
    </source>
</evidence>
<evidence type="ECO:0000313" key="4">
    <source>
        <dbReference type="WBParaSite" id="maker-uti_cns_0000763-snap-gene-0.1-mRNA-1"/>
    </source>
</evidence>
<dbReference type="Pfam" id="PF14642">
    <property type="entry name" value="FAM47"/>
    <property type="match status" value="1"/>
</dbReference>
<dbReference type="InterPro" id="IPR032743">
    <property type="entry name" value="FAM47"/>
</dbReference>
<accession>A0A1I8G3V2</accession>
<feature type="region of interest" description="Disordered" evidence="2">
    <location>
        <begin position="222"/>
        <end position="254"/>
    </location>
</feature>
<feature type="compositionally biased region" description="Basic and acidic residues" evidence="2">
    <location>
        <begin position="417"/>
        <end position="429"/>
    </location>
</feature>
<proteinExistence type="inferred from homology"/>
<dbReference type="AlphaFoldDB" id="A0A1I8G3V2"/>
<reference evidence="4" key="1">
    <citation type="submission" date="2016-11" db="UniProtKB">
        <authorList>
            <consortium name="WormBaseParasite"/>
        </authorList>
    </citation>
    <scope>IDENTIFICATION</scope>
</reference>
<name>A0A1I8G3V2_9PLAT</name>
<dbReference type="GO" id="GO:0045815">
    <property type="term" value="P:transcription initiation-coupled chromatin remodeling"/>
    <property type="evidence" value="ECO:0007669"/>
    <property type="project" value="TreeGrafter"/>
</dbReference>
<comment type="similarity">
    <text evidence="1">Belongs to the FAM47 family.</text>
</comment>
<feature type="compositionally biased region" description="Low complexity" evidence="2">
    <location>
        <begin position="497"/>
        <end position="510"/>
    </location>
</feature>
<protein>
    <submittedName>
        <fullName evidence="4">Reverse transcriptase domain-containing protein</fullName>
    </submittedName>
</protein>
<feature type="region of interest" description="Disordered" evidence="2">
    <location>
        <begin position="408"/>
        <end position="429"/>
    </location>
</feature>
<evidence type="ECO:0000256" key="1">
    <source>
        <dbReference type="ARBA" id="ARBA00005277"/>
    </source>
</evidence>
<dbReference type="Proteomes" id="UP000095280">
    <property type="component" value="Unplaced"/>
</dbReference>
<organism evidence="3 4">
    <name type="scientific">Macrostomum lignano</name>
    <dbReference type="NCBI Taxonomy" id="282301"/>
    <lineage>
        <taxon>Eukaryota</taxon>
        <taxon>Metazoa</taxon>
        <taxon>Spiralia</taxon>
        <taxon>Lophotrochozoa</taxon>
        <taxon>Platyhelminthes</taxon>
        <taxon>Rhabditophora</taxon>
        <taxon>Macrostomorpha</taxon>
        <taxon>Macrostomida</taxon>
        <taxon>Macrostomidae</taxon>
        <taxon>Macrostomum</taxon>
    </lineage>
</organism>
<dbReference type="WBParaSite" id="maker-uti_cns_0000763-snap-gene-0.1-mRNA-1">
    <property type="protein sequence ID" value="maker-uti_cns_0000763-snap-gene-0.1-mRNA-1"/>
    <property type="gene ID" value="maker-uti_cns_0000763-snap-gene-0.1"/>
</dbReference>
<dbReference type="PANTHER" id="PTHR46449">
    <property type="entry name" value="ZGC:158260"/>
    <property type="match status" value="1"/>
</dbReference>
<keyword evidence="3" id="KW-1185">Reference proteome</keyword>
<evidence type="ECO:0000256" key="2">
    <source>
        <dbReference type="SAM" id="MobiDB-lite"/>
    </source>
</evidence>
<dbReference type="GO" id="GO:0000785">
    <property type="term" value="C:chromatin"/>
    <property type="evidence" value="ECO:0007669"/>
    <property type="project" value="TreeGrafter"/>
</dbReference>
<dbReference type="PANTHER" id="PTHR46449:SF5">
    <property type="entry name" value="FAMILY WITH SEQUENCE SIMILARITY 47 MEMBER E"/>
    <property type="match status" value="1"/>
</dbReference>
<sequence length="517" mass="57443">VLFAVNPDLLDGSQPASLLLPAAEHFTKSSIANFVLLLPGQKRVHIAPNKWIDFHVILGLLAETYKERINLKYSKATGPGNPGKVNVGKDWVFVKDGLDDFRDGLPPITEGSVVIRNPNAGLGPALKSHNTGATPIKQSVNDGRYTKEEICFSKQTPLQRKQRQHISELEYGLVQHPLALYPHLEESVPPEVYDDIVDLLDPEMTLLETEGVDEATLLSADGQHQASIRHQEVQTSADSNGSGGASGERAKSSKSADGRHFYSWIKKREEAAATAAGRDADARLRQEPAKDPHIEKVTKDFCEWVASLGGEANNIEESTVMSLFASGYETKPALSVPIHVVELTSIPPELRQNIALPPQRHQDREEAEMEREYLRRLGKEAGDSTDPGWMKFRYGAWYLEPETWRKLPAGQPLEDPEERKDTKQLEARQRAQEMNETLSSLHGARSFIDFMKKKDTRKPEFLTQVEHIIAHREAEEARRQELEALKLSQMAKRRQSATATAGAPGGAAAPAEEKRSA</sequence>
<feature type="region of interest" description="Disordered" evidence="2">
    <location>
        <begin position="488"/>
        <end position="517"/>
    </location>
</feature>